<dbReference type="PANTHER" id="PTHR35091:SF2">
    <property type="entry name" value="FLAGELLAR PROTEIN FLIL"/>
    <property type="match status" value="1"/>
</dbReference>
<keyword evidence="12" id="KW-0282">Flagellum</keyword>
<dbReference type="EMBL" id="RSED01000002">
    <property type="protein sequence ID" value="RRS05736.1"/>
    <property type="molecule type" value="Genomic_DNA"/>
</dbReference>
<keyword evidence="5 10" id="KW-0145">Chemotaxis</keyword>
<evidence type="ECO:0000256" key="2">
    <source>
        <dbReference type="ARBA" id="ARBA00004162"/>
    </source>
</evidence>
<accession>A0A3R8SA22</accession>
<protein>
    <recommendedName>
        <fullName evidence="10">Flagellar protein FliL</fullName>
    </recommendedName>
</protein>
<feature type="transmembrane region" description="Helical" evidence="10">
    <location>
        <begin position="20"/>
        <end position="42"/>
    </location>
</feature>
<feature type="compositionally biased region" description="Basic and acidic residues" evidence="11">
    <location>
        <begin position="60"/>
        <end position="75"/>
    </location>
</feature>
<dbReference type="Proteomes" id="UP000269265">
    <property type="component" value="Unassembled WGS sequence"/>
</dbReference>
<keyword evidence="8 10" id="KW-1133">Transmembrane helix</keyword>
<comment type="subcellular location">
    <subcellularLocation>
        <location evidence="10">Cell inner membrane</location>
    </subcellularLocation>
    <subcellularLocation>
        <location evidence="2">Cell membrane</location>
        <topology evidence="2">Single-pass membrane protein</topology>
    </subcellularLocation>
</comment>
<evidence type="ECO:0000313" key="12">
    <source>
        <dbReference type="EMBL" id="RRS05736.1"/>
    </source>
</evidence>
<evidence type="ECO:0000256" key="5">
    <source>
        <dbReference type="ARBA" id="ARBA00022500"/>
    </source>
</evidence>
<evidence type="ECO:0000313" key="13">
    <source>
        <dbReference type="Proteomes" id="UP000269265"/>
    </source>
</evidence>
<dbReference type="GO" id="GO:0006935">
    <property type="term" value="P:chemotaxis"/>
    <property type="evidence" value="ECO:0007669"/>
    <property type="project" value="UniProtKB-KW"/>
</dbReference>
<dbReference type="OrthoDB" id="5297029at2"/>
<evidence type="ECO:0000256" key="7">
    <source>
        <dbReference type="ARBA" id="ARBA00022779"/>
    </source>
</evidence>
<evidence type="ECO:0000256" key="1">
    <source>
        <dbReference type="ARBA" id="ARBA00002254"/>
    </source>
</evidence>
<comment type="function">
    <text evidence="1 10">Controls the rotational direction of flagella during chemotaxis.</text>
</comment>
<reference evidence="12 13" key="1">
    <citation type="submission" date="2018-12" db="EMBL/GenBank/DDBJ databases">
        <title>The whole draft genome of Aquabacterium sp. SJQ9.</title>
        <authorList>
            <person name="Sun L."/>
            <person name="Gao X."/>
            <person name="Chen W."/>
            <person name="Huang K."/>
        </authorList>
    </citation>
    <scope>NUCLEOTIDE SEQUENCE [LARGE SCALE GENOMIC DNA]</scope>
    <source>
        <strain evidence="12 13">SJQ9</strain>
    </source>
</reference>
<keyword evidence="6 10" id="KW-0812">Transmembrane</keyword>
<keyword evidence="4" id="KW-1003">Cell membrane</keyword>
<dbReference type="PANTHER" id="PTHR35091">
    <property type="entry name" value="FLAGELLAR PROTEIN FLIL"/>
    <property type="match status" value="1"/>
</dbReference>
<dbReference type="Pfam" id="PF03748">
    <property type="entry name" value="FliL"/>
    <property type="match status" value="1"/>
</dbReference>
<dbReference type="GO" id="GO:0071978">
    <property type="term" value="P:bacterial-type flagellum-dependent swarming motility"/>
    <property type="evidence" value="ECO:0007669"/>
    <property type="project" value="TreeGrafter"/>
</dbReference>
<comment type="similarity">
    <text evidence="3 10">Belongs to the FliL family.</text>
</comment>
<evidence type="ECO:0000256" key="11">
    <source>
        <dbReference type="SAM" id="MobiDB-lite"/>
    </source>
</evidence>
<proteinExistence type="inferred from homology"/>
<keyword evidence="13" id="KW-1185">Reference proteome</keyword>
<evidence type="ECO:0000256" key="6">
    <source>
        <dbReference type="ARBA" id="ARBA00022692"/>
    </source>
</evidence>
<feature type="compositionally biased region" description="Acidic residues" evidence="11">
    <location>
        <begin position="165"/>
        <end position="176"/>
    </location>
</feature>
<keyword evidence="12" id="KW-0969">Cilium</keyword>
<dbReference type="RefSeq" id="WP_125241643.1">
    <property type="nucleotide sequence ID" value="NZ_RSED01000002.1"/>
</dbReference>
<feature type="region of interest" description="Disordered" evidence="11">
    <location>
        <begin position="51"/>
        <end position="81"/>
    </location>
</feature>
<keyword evidence="7 10" id="KW-0283">Flagellar rotation</keyword>
<evidence type="ECO:0000256" key="9">
    <source>
        <dbReference type="ARBA" id="ARBA00023136"/>
    </source>
</evidence>
<evidence type="ECO:0000256" key="8">
    <source>
        <dbReference type="ARBA" id="ARBA00022989"/>
    </source>
</evidence>
<evidence type="ECO:0000256" key="4">
    <source>
        <dbReference type="ARBA" id="ARBA00022475"/>
    </source>
</evidence>
<gene>
    <name evidence="12" type="ORF">EIP75_02390</name>
</gene>
<keyword evidence="9 10" id="KW-0472">Membrane</keyword>
<name>A0A3R8SA22_9BURK</name>
<dbReference type="AlphaFoldDB" id="A0A3R8SA22"/>
<evidence type="ECO:0000256" key="3">
    <source>
        <dbReference type="ARBA" id="ARBA00008281"/>
    </source>
</evidence>
<sequence length="206" mass="22394">MAAAPAPAADAAPKGGSKKLIIIIVAVLLLVVVGGGAAAVLLMKKNTHAEAGEEGDEEHEAPAEKAKPKEHKADGHPPTFVPLDPFTVNLSDKDADRYAQVGINLQVEDPKLGDEIKNYMPAIRNGILLILSHKSSEDLLSPEGKQKLAEEIRRETARAMGYEVPDPDEEEDTAEDEAPKKKKKKKKKVEVYNPIVHVHYSNFIVQ</sequence>
<feature type="region of interest" description="Disordered" evidence="11">
    <location>
        <begin position="157"/>
        <end position="188"/>
    </location>
</feature>
<dbReference type="GO" id="GO:0005886">
    <property type="term" value="C:plasma membrane"/>
    <property type="evidence" value="ECO:0007669"/>
    <property type="project" value="UniProtKB-SubCell"/>
</dbReference>
<evidence type="ECO:0000256" key="10">
    <source>
        <dbReference type="RuleBase" id="RU364125"/>
    </source>
</evidence>
<organism evidence="12 13">
    <name type="scientific">Aquabacterium soli</name>
    <dbReference type="NCBI Taxonomy" id="2493092"/>
    <lineage>
        <taxon>Bacteria</taxon>
        <taxon>Pseudomonadati</taxon>
        <taxon>Pseudomonadota</taxon>
        <taxon>Betaproteobacteria</taxon>
        <taxon>Burkholderiales</taxon>
        <taxon>Aquabacterium</taxon>
    </lineage>
</organism>
<keyword evidence="12" id="KW-0966">Cell projection</keyword>
<dbReference type="InterPro" id="IPR005503">
    <property type="entry name" value="FliL"/>
</dbReference>
<comment type="caution">
    <text evidence="12">The sequence shown here is derived from an EMBL/GenBank/DDBJ whole genome shotgun (WGS) entry which is preliminary data.</text>
</comment>
<keyword evidence="10" id="KW-0997">Cell inner membrane</keyword>
<dbReference type="GO" id="GO:0009425">
    <property type="term" value="C:bacterial-type flagellum basal body"/>
    <property type="evidence" value="ECO:0007669"/>
    <property type="project" value="InterPro"/>
</dbReference>